<reference evidence="1 2" key="1">
    <citation type="submission" date="2016-06" db="EMBL/GenBank/DDBJ databases">
        <authorList>
            <person name="Kjaerup R.B."/>
            <person name="Dalgaard T.S."/>
            <person name="Juul-Madsen H.R."/>
        </authorList>
    </citation>
    <scope>NUCLEOTIDE SEQUENCE [LARGE SCALE GENOMIC DNA]</scope>
    <source>
        <strain evidence="1 2">GCSL-Mp3</strain>
    </source>
</reference>
<protein>
    <submittedName>
        <fullName evidence="1">Uncharacterized protein</fullName>
    </submittedName>
</protein>
<dbReference type="RefSeq" id="WP_067421452.1">
    <property type="nucleotide sequence ID" value="NZ_LZEX01000002.1"/>
</dbReference>
<evidence type="ECO:0000313" key="1">
    <source>
        <dbReference type="EMBL" id="OBU10753.1"/>
    </source>
</evidence>
<proteinExistence type="predicted"/>
<dbReference type="Proteomes" id="UP000092247">
    <property type="component" value="Unassembled WGS sequence"/>
</dbReference>
<gene>
    <name evidence="1" type="ORF">AYY17_14605</name>
</gene>
<name>A0A1B8HMT1_9GAMM</name>
<evidence type="ECO:0000313" key="2">
    <source>
        <dbReference type="Proteomes" id="UP000092247"/>
    </source>
</evidence>
<dbReference type="AlphaFoldDB" id="A0A1B8HMT1"/>
<sequence length="90" mass="9221">MRELNLQEIENASGAGFIKDALVGFGGKTGDAAFQAFVKLPVLGTINIAEKYAGLGKDLGSQIGASIGAKIETRLTSLPGVGGLFKKLLG</sequence>
<comment type="caution">
    <text evidence="1">The sequence shown here is derived from an EMBL/GenBank/DDBJ whole genome shotgun (WGS) entry which is preliminary data.</text>
</comment>
<dbReference type="EMBL" id="LZEX01000002">
    <property type="protein sequence ID" value="OBU10753.1"/>
    <property type="molecule type" value="Genomic_DNA"/>
</dbReference>
<accession>A0A1B8HMT1</accession>
<organism evidence="1 2">
    <name type="scientific">Morganella psychrotolerans</name>
    <dbReference type="NCBI Taxonomy" id="368603"/>
    <lineage>
        <taxon>Bacteria</taxon>
        <taxon>Pseudomonadati</taxon>
        <taxon>Pseudomonadota</taxon>
        <taxon>Gammaproteobacteria</taxon>
        <taxon>Enterobacterales</taxon>
        <taxon>Morganellaceae</taxon>
        <taxon>Morganella</taxon>
    </lineage>
</organism>